<keyword evidence="4" id="KW-1185">Reference proteome</keyword>
<evidence type="ECO:0000256" key="2">
    <source>
        <dbReference type="SAM" id="Phobius"/>
    </source>
</evidence>
<dbReference type="EMBL" id="FQUQ01000005">
    <property type="protein sequence ID" value="SHG38800.1"/>
    <property type="molecule type" value="Genomic_DNA"/>
</dbReference>
<sequence length="132" mass="14193">MKYNNFRKAVSSLTSQRSDSSLPVVALLTGLAVGAVIGVLFAPERGADIRTKISDKAKDLSDAAKDKLQAVKNKFHSEGHELADLKDEVVDKVKSKARAAEELKDEVIEDAKSKAKDLADDVKAAANEVKNS</sequence>
<dbReference type="AlphaFoldDB" id="A0A1M5JEV9"/>
<dbReference type="Proteomes" id="UP000184287">
    <property type="component" value="Unassembled WGS sequence"/>
</dbReference>
<evidence type="ECO:0000256" key="1">
    <source>
        <dbReference type="SAM" id="Coils"/>
    </source>
</evidence>
<dbReference type="STRING" id="288992.SAMN04488522_105311"/>
<accession>A0A1M5JEV9</accession>
<reference evidence="4" key="1">
    <citation type="submission" date="2016-11" db="EMBL/GenBank/DDBJ databases">
        <authorList>
            <person name="Varghese N."/>
            <person name="Submissions S."/>
        </authorList>
    </citation>
    <scope>NUCLEOTIDE SEQUENCE [LARGE SCALE GENOMIC DNA]</scope>
    <source>
        <strain evidence="4">DSM 16990</strain>
    </source>
</reference>
<protein>
    <submittedName>
        <fullName evidence="3">Gas vesicle protein</fullName>
    </submittedName>
</protein>
<proteinExistence type="predicted"/>
<evidence type="ECO:0000313" key="3">
    <source>
        <dbReference type="EMBL" id="SHG38800.1"/>
    </source>
</evidence>
<keyword evidence="2" id="KW-0812">Transmembrane</keyword>
<feature type="transmembrane region" description="Helical" evidence="2">
    <location>
        <begin position="20"/>
        <end position="42"/>
    </location>
</feature>
<gene>
    <name evidence="3" type="ORF">SAMN04488522_105311</name>
</gene>
<dbReference type="InterPro" id="IPR024623">
    <property type="entry name" value="YtxH"/>
</dbReference>
<name>A0A1M5JEV9_9SPHI</name>
<dbReference type="OrthoDB" id="798344at2"/>
<feature type="coiled-coil region" evidence="1">
    <location>
        <begin position="54"/>
        <end position="128"/>
    </location>
</feature>
<dbReference type="Pfam" id="PF12732">
    <property type="entry name" value="YtxH"/>
    <property type="match status" value="1"/>
</dbReference>
<keyword evidence="1" id="KW-0175">Coiled coil</keyword>
<keyword evidence="2" id="KW-0472">Membrane</keyword>
<keyword evidence="2" id="KW-1133">Transmembrane helix</keyword>
<organism evidence="3 4">
    <name type="scientific">Pedobacter caeni</name>
    <dbReference type="NCBI Taxonomy" id="288992"/>
    <lineage>
        <taxon>Bacteria</taxon>
        <taxon>Pseudomonadati</taxon>
        <taxon>Bacteroidota</taxon>
        <taxon>Sphingobacteriia</taxon>
        <taxon>Sphingobacteriales</taxon>
        <taxon>Sphingobacteriaceae</taxon>
        <taxon>Pedobacter</taxon>
    </lineage>
</organism>
<dbReference type="Gene3D" id="1.20.120.20">
    <property type="entry name" value="Apolipoprotein"/>
    <property type="match status" value="1"/>
</dbReference>
<evidence type="ECO:0000313" key="4">
    <source>
        <dbReference type="Proteomes" id="UP000184287"/>
    </source>
</evidence>
<dbReference type="RefSeq" id="WP_073234836.1">
    <property type="nucleotide sequence ID" value="NZ_FQUQ01000005.1"/>
</dbReference>